<dbReference type="GO" id="GO:0016705">
    <property type="term" value="F:oxidoreductase activity, acting on paired donors, with incorporation or reduction of molecular oxygen"/>
    <property type="evidence" value="ECO:0007669"/>
    <property type="project" value="InterPro"/>
</dbReference>
<dbReference type="PRINTS" id="PR00385">
    <property type="entry name" value="P450"/>
</dbReference>
<keyword evidence="4" id="KW-0560">Oxidoreductase</keyword>
<dbReference type="SUPFAM" id="SSF48264">
    <property type="entry name" value="Cytochrome P450"/>
    <property type="match status" value="1"/>
</dbReference>
<dbReference type="GO" id="GO:0005506">
    <property type="term" value="F:iron ion binding"/>
    <property type="evidence" value="ECO:0007669"/>
    <property type="project" value="InterPro"/>
</dbReference>
<dbReference type="PANTHER" id="PTHR24291:SF50">
    <property type="entry name" value="BIFUNCTIONAL ALBAFLAVENONE MONOOXYGENASE_TERPENE SYNTHASE"/>
    <property type="match status" value="1"/>
</dbReference>
<keyword evidence="2 7" id="KW-0349">Heme</keyword>
<dbReference type="PRINTS" id="PR00463">
    <property type="entry name" value="EP450I"/>
</dbReference>
<dbReference type="Proteomes" id="UP000006304">
    <property type="component" value="Chromosome"/>
</dbReference>
<dbReference type="GO" id="GO:0020037">
    <property type="term" value="F:heme binding"/>
    <property type="evidence" value="ECO:0007669"/>
    <property type="project" value="InterPro"/>
</dbReference>
<keyword evidence="5 7" id="KW-0408">Iron</keyword>
<protein>
    <submittedName>
        <fullName evidence="8">Cytochrome P450</fullName>
    </submittedName>
</protein>
<evidence type="ECO:0000256" key="4">
    <source>
        <dbReference type="ARBA" id="ARBA00023002"/>
    </source>
</evidence>
<dbReference type="InterPro" id="IPR002401">
    <property type="entry name" value="Cyt_P450_E_grp-I"/>
</dbReference>
<name>K0ERI4_NOCB7</name>
<dbReference type="KEGG" id="nbr:O3I_008530"/>
<dbReference type="EMBL" id="CP003876">
    <property type="protein sequence ID" value="AFT99668.1"/>
    <property type="molecule type" value="Genomic_DNA"/>
</dbReference>
<gene>
    <name evidence="8" type="ORF">O3I_008530</name>
</gene>
<keyword evidence="3 7" id="KW-0479">Metal-binding</keyword>
<keyword evidence="6" id="KW-0503">Monooxygenase</keyword>
<evidence type="ECO:0000256" key="1">
    <source>
        <dbReference type="ARBA" id="ARBA00010617"/>
    </source>
</evidence>
<organism evidence="8 9">
    <name type="scientific">Nocardia brasiliensis (strain ATCC 700358 / HUJEG-1)</name>
    <dbReference type="NCBI Taxonomy" id="1133849"/>
    <lineage>
        <taxon>Bacteria</taxon>
        <taxon>Bacillati</taxon>
        <taxon>Actinomycetota</taxon>
        <taxon>Actinomycetes</taxon>
        <taxon>Mycobacteriales</taxon>
        <taxon>Nocardiaceae</taxon>
        <taxon>Nocardia</taxon>
    </lineage>
</organism>
<dbReference type="GO" id="GO:0004497">
    <property type="term" value="F:monooxygenase activity"/>
    <property type="evidence" value="ECO:0007669"/>
    <property type="project" value="UniProtKB-KW"/>
</dbReference>
<dbReference type="HOGENOM" id="CLU_001570_5_1_11"/>
<dbReference type="Pfam" id="PF00067">
    <property type="entry name" value="p450"/>
    <property type="match status" value="1"/>
</dbReference>
<reference evidence="8 9" key="1">
    <citation type="journal article" date="2012" name="J. Bacteriol.">
        <title>Complete genome sequence of Nocardia brasiliensis HUJEG-1.</title>
        <authorList>
            <person name="Vera-Cabrera L."/>
            <person name="Ortiz-Lopez R."/>
            <person name="Elizondo-Gonzalez R."/>
            <person name="Perez-Maya A.A."/>
            <person name="Ocampo-Candiani J."/>
        </authorList>
    </citation>
    <scope>NUCLEOTIDE SEQUENCE [LARGE SCALE GENOMIC DNA]</scope>
    <source>
        <strain evidence="9">ATCC 700358</strain>
    </source>
</reference>
<dbReference type="AlphaFoldDB" id="K0ERI4"/>
<evidence type="ECO:0000313" key="9">
    <source>
        <dbReference type="Proteomes" id="UP000006304"/>
    </source>
</evidence>
<dbReference type="Gene3D" id="1.10.630.10">
    <property type="entry name" value="Cytochrome P450"/>
    <property type="match status" value="1"/>
</dbReference>
<evidence type="ECO:0000256" key="5">
    <source>
        <dbReference type="ARBA" id="ARBA00023004"/>
    </source>
</evidence>
<dbReference type="RefSeq" id="WP_014982524.1">
    <property type="nucleotide sequence ID" value="NC_018681.1"/>
</dbReference>
<comment type="similarity">
    <text evidence="1">Belongs to the cytochrome P450 family.</text>
</comment>
<sequence length="460" mass="51178">MRAVFSRHRELPNGGLENQAIPTVPGALPMVGHSLALLRDPLAFISALPAYGDVTTVRIGSLPMVMVCDPLLTRQVLLEDSTYDKGGPVMDKAAEVIGDGLITCPHSRHRRQRRLCQPAFRPDRLPEFGAVFASAAKEMASSWQDDQVVDVDRELMAMTAGTAVLTMFAHTLPEPEQLIADLVTVVEGAFRRMITPRFLNHFALLGNRRFDQANKRLRSAVADAVGRRRADDADHSDLLAFLQEAVDSTEHPGSSDRLTDIELVDQITTFFGAGTETTASTVAWALHLLARHPEIQDRLHQEIQDVLAGEPMTFERLTDMEMASHVINETLRLYPPAWLLTRTVTKETLLGGFQLPAGTTLAYSPYVIHRRPDLYDDPDRFDPQRWRHTKPDRTAFIPFAAGARKCIGDRVAVTQATMALITIVGQWRLTPLSDQALEPAVKATLTPRHLRLRVTARRSL</sequence>
<dbReference type="eggNOG" id="COG2124">
    <property type="taxonomic scope" value="Bacteria"/>
</dbReference>
<dbReference type="STRING" id="1133849.O3I_008530"/>
<dbReference type="InterPro" id="IPR050196">
    <property type="entry name" value="Cytochrome_P450_Monoox"/>
</dbReference>
<evidence type="ECO:0000256" key="6">
    <source>
        <dbReference type="ARBA" id="ARBA00023033"/>
    </source>
</evidence>
<dbReference type="CDD" id="cd11049">
    <property type="entry name" value="CYP170A1-like"/>
    <property type="match status" value="1"/>
</dbReference>
<evidence type="ECO:0000256" key="2">
    <source>
        <dbReference type="ARBA" id="ARBA00022617"/>
    </source>
</evidence>
<dbReference type="InterPro" id="IPR036396">
    <property type="entry name" value="Cyt_P450_sf"/>
</dbReference>
<feature type="binding site" description="axial binding residue" evidence="7">
    <location>
        <position position="406"/>
    </location>
    <ligand>
        <name>heme</name>
        <dbReference type="ChEBI" id="CHEBI:30413"/>
    </ligand>
    <ligandPart>
        <name>Fe</name>
        <dbReference type="ChEBI" id="CHEBI:18248"/>
    </ligandPart>
</feature>
<comment type="cofactor">
    <cofactor evidence="7">
        <name>heme</name>
        <dbReference type="ChEBI" id="CHEBI:30413"/>
    </cofactor>
</comment>
<proteinExistence type="inferred from homology"/>
<dbReference type="InterPro" id="IPR001128">
    <property type="entry name" value="Cyt_P450"/>
</dbReference>
<accession>K0ERI4</accession>
<evidence type="ECO:0000256" key="7">
    <source>
        <dbReference type="PIRSR" id="PIRSR602401-1"/>
    </source>
</evidence>
<evidence type="ECO:0000313" key="8">
    <source>
        <dbReference type="EMBL" id="AFT99668.1"/>
    </source>
</evidence>
<evidence type="ECO:0000256" key="3">
    <source>
        <dbReference type="ARBA" id="ARBA00022723"/>
    </source>
</evidence>
<dbReference type="PANTHER" id="PTHR24291">
    <property type="entry name" value="CYTOCHROME P450 FAMILY 4"/>
    <property type="match status" value="1"/>
</dbReference>
<keyword evidence="9" id="KW-1185">Reference proteome</keyword>